<dbReference type="HAMAP" id="MF_00379">
    <property type="entry name" value="GTPase_MnmE"/>
    <property type="match status" value="1"/>
</dbReference>
<comment type="function">
    <text evidence="6">Exhibits a very high intrinsic GTPase hydrolysis rate. Involved in the addition of a carboxymethylaminomethyl (cmnm) group at the wobble position (U34) of certain tRNAs, forming tRNA-cmnm(5)s(2)U34.</text>
</comment>
<dbReference type="PROSITE" id="PS51709">
    <property type="entry name" value="G_TRME"/>
    <property type="match status" value="1"/>
</dbReference>
<organism evidence="9 10">
    <name type="scientific">Luminiphilus syltensis NOR5-1B</name>
    <dbReference type="NCBI Taxonomy" id="565045"/>
    <lineage>
        <taxon>Bacteria</taxon>
        <taxon>Pseudomonadati</taxon>
        <taxon>Pseudomonadota</taxon>
        <taxon>Gammaproteobacteria</taxon>
        <taxon>Cellvibrionales</taxon>
        <taxon>Halieaceae</taxon>
        <taxon>Luminiphilus</taxon>
    </lineage>
</organism>
<protein>
    <recommendedName>
        <fullName evidence="6">tRNA modification GTPase MnmE</fullName>
        <ecNumber evidence="6">3.6.-.-</ecNumber>
    </recommendedName>
</protein>
<dbReference type="EC" id="3.6.-.-" evidence="6"/>
<dbReference type="CDD" id="cd14858">
    <property type="entry name" value="TrmE_N"/>
    <property type="match status" value="1"/>
</dbReference>
<dbReference type="CDD" id="cd04164">
    <property type="entry name" value="trmE"/>
    <property type="match status" value="1"/>
</dbReference>
<evidence type="ECO:0000256" key="1">
    <source>
        <dbReference type="ARBA" id="ARBA00011043"/>
    </source>
</evidence>
<dbReference type="Pfam" id="PF12631">
    <property type="entry name" value="MnmE_helical"/>
    <property type="match status" value="1"/>
</dbReference>
<evidence type="ECO:0000259" key="8">
    <source>
        <dbReference type="PROSITE" id="PS51709"/>
    </source>
</evidence>
<feature type="domain" description="TrmE-type G" evidence="8">
    <location>
        <begin position="219"/>
        <end position="373"/>
    </location>
</feature>
<feature type="binding site" evidence="6">
    <location>
        <begin position="248"/>
        <end position="254"/>
    </location>
    <ligand>
        <name>GTP</name>
        <dbReference type="ChEBI" id="CHEBI:37565"/>
    </ligand>
</feature>
<comment type="caution">
    <text evidence="6">Lacks conserved residue(s) required for the propagation of feature annotation.</text>
</comment>
<feature type="binding site" evidence="6">
    <location>
        <position position="123"/>
    </location>
    <ligand>
        <name>(6S)-5-formyl-5,6,7,8-tetrahydrofolate</name>
        <dbReference type="ChEBI" id="CHEBI:57457"/>
    </ligand>
</feature>
<evidence type="ECO:0000313" key="9">
    <source>
        <dbReference type="EMBL" id="EED34955.1"/>
    </source>
</evidence>
<feature type="binding site" evidence="6">
    <location>
        <position position="248"/>
    </location>
    <ligand>
        <name>K(+)</name>
        <dbReference type="ChEBI" id="CHEBI:29103"/>
    </ligand>
</feature>
<evidence type="ECO:0000256" key="2">
    <source>
        <dbReference type="ARBA" id="ARBA00022694"/>
    </source>
</evidence>
<dbReference type="Gene3D" id="3.30.1360.120">
    <property type="entry name" value="Probable tRNA modification gtpase trme, domain 1"/>
    <property type="match status" value="1"/>
</dbReference>
<dbReference type="EMBL" id="DS999411">
    <property type="protein sequence ID" value="EED34955.1"/>
    <property type="molecule type" value="Genomic_DNA"/>
</dbReference>
<evidence type="ECO:0000313" key="10">
    <source>
        <dbReference type="Proteomes" id="UP000004699"/>
    </source>
</evidence>
<comment type="subunit">
    <text evidence="6">Homodimer. Heterotetramer of two MnmE and two MnmG subunits.</text>
</comment>
<feature type="binding site" evidence="6">
    <location>
        <position position="233"/>
    </location>
    <ligand>
        <name>Mg(2+)</name>
        <dbReference type="ChEBI" id="CHEBI:18420"/>
    </ligand>
</feature>
<keyword evidence="3 6" id="KW-0547">Nucleotide-binding</keyword>
<dbReference type="RefSeq" id="WP_009019702.1">
    <property type="nucleotide sequence ID" value="NZ_DS999411.1"/>
</dbReference>
<dbReference type="Pfam" id="PF01926">
    <property type="entry name" value="MMR_HSR1"/>
    <property type="match status" value="1"/>
</dbReference>
<feature type="binding site" evidence="6">
    <location>
        <begin position="229"/>
        <end position="234"/>
    </location>
    <ligand>
        <name>GTP</name>
        <dbReference type="ChEBI" id="CHEBI:37565"/>
    </ligand>
</feature>
<feature type="binding site" evidence="6">
    <location>
        <position position="250"/>
    </location>
    <ligand>
        <name>K(+)</name>
        <dbReference type="ChEBI" id="CHEBI:29103"/>
    </ligand>
</feature>
<feature type="binding site" evidence="6">
    <location>
        <position position="253"/>
    </location>
    <ligand>
        <name>K(+)</name>
        <dbReference type="ChEBI" id="CHEBI:29103"/>
    </ligand>
</feature>
<feature type="binding site" evidence="6">
    <location>
        <position position="254"/>
    </location>
    <ligand>
        <name>Mg(2+)</name>
        <dbReference type="ChEBI" id="CHEBI:18420"/>
    </ligand>
</feature>
<dbReference type="InterPro" id="IPR031168">
    <property type="entry name" value="G_TrmE"/>
</dbReference>
<keyword evidence="10" id="KW-1185">Reference proteome</keyword>
<dbReference type="STRING" id="565045.NOR51B_895"/>
<keyword evidence="6" id="KW-0479">Metal-binding</keyword>
<dbReference type="HOGENOM" id="CLU_019624_4_1_6"/>
<keyword evidence="2 6" id="KW-0819">tRNA processing</keyword>
<reference evidence="10" key="1">
    <citation type="journal article" date="2013" name="BMC Microbiol.">
        <title>Taxonomy and evolution of bacteriochlorophyll a-containing members of the OM60/NOR5 clade of marine gammaproteobacteria: description of Luminiphilus syltensis gen. nov., sp. nov., reclassification of Haliea rubra as Pseudohaliea rubra gen. nov., comb. nov., and emendation of Chromatocurvus halotolerans.</title>
        <authorList>
            <person name="Spring S."/>
            <person name="Riedel T."/>
            <person name="Sproer C."/>
            <person name="Yan S."/>
            <person name="Harder J."/>
            <person name="Fuchs B.M."/>
        </authorList>
    </citation>
    <scope>NUCLEOTIDE SEQUENCE [LARGE SCALE GENOMIC DNA]</scope>
    <source>
        <strain evidence="10">NOR51-B</strain>
    </source>
</reference>
<sequence length="450" mass="47351">MAGLVLDKDTIAAIATPPGRGGVGIIRLSGPRALPIAEAICGGPLAPRTAHFRSFSDQQNDAIDNGIALSFPAPHSFTGEDVVELQGHGGPVIQSLLLERCLELGARMARPGEFSERAFLNDKIDLVQAEAIADLIDAQTRSAAKQAKASLSGRFSDQLTALAGTILDLRKYVEAAIDFPDEDIDFLAEGKVAGQLTALANNAKELLAGARRGAIVRAGAQVVLAGKPNAGKSSLMNRLAGDAVAIVTDVPGTTRDLLRQPIELGGVALHLTDTAGLRDSEDTVEQEGVKRARSAIEMADVILHVIDDTQTDSAPSNSTETIDGKTLLVYNKIDLSGRKPGHIEGESTAAVAISTKTGAGMASFEEVLLGILGVSTDTEDPFSARERHIRILETVNNSLATALEQFLLSGAGELLAEDLRLTHDQLGEITGRVTTEDLLGEIFSNFCIGK</sequence>
<keyword evidence="6" id="KW-0460">Magnesium</keyword>
<dbReference type="PRINTS" id="PR00326">
    <property type="entry name" value="GTP1OBG"/>
</dbReference>
<dbReference type="InterPro" id="IPR027266">
    <property type="entry name" value="TrmE/GcvT-like"/>
</dbReference>
<evidence type="ECO:0000256" key="5">
    <source>
        <dbReference type="ARBA" id="ARBA00023134"/>
    </source>
</evidence>
<evidence type="ECO:0000256" key="3">
    <source>
        <dbReference type="ARBA" id="ARBA00022741"/>
    </source>
</evidence>
<feature type="binding site" evidence="6">
    <location>
        <position position="84"/>
    </location>
    <ligand>
        <name>(6S)-5-formyl-5,6,7,8-tetrahydrofolate</name>
        <dbReference type="ChEBI" id="CHEBI:57457"/>
    </ligand>
</feature>
<dbReference type="InterPro" id="IPR027368">
    <property type="entry name" value="MnmE_dom2"/>
</dbReference>
<name>B8KUE2_9GAMM</name>
<dbReference type="GO" id="GO:0030488">
    <property type="term" value="P:tRNA methylation"/>
    <property type="evidence" value="ECO:0007669"/>
    <property type="project" value="TreeGrafter"/>
</dbReference>
<dbReference type="InterPro" id="IPR004520">
    <property type="entry name" value="GTPase_MnmE"/>
</dbReference>
<dbReference type="Gene3D" id="1.20.120.430">
    <property type="entry name" value="tRNA modification GTPase MnmE domain 2"/>
    <property type="match status" value="1"/>
</dbReference>
<dbReference type="OrthoDB" id="9805918at2"/>
<dbReference type="NCBIfam" id="NF003661">
    <property type="entry name" value="PRK05291.1-3"/>
    <property type="match status" value="1"/>
</dbReference>
<dbReference type="GO" id="GO:0002098">
    <property type="term" value="P:tRNA wobble uridine modification"/>
    <property type="evidence" value="ECO:0007669"/>
    <property type="project" value="TreeGrafter"/>
</dbReference>
<dbReference type="GO" id="GO:0046872">
    <property type="term" value="F:metal ion binding"/>
    <property type="evidence" value="ECO:0007669"/>
    <property type="project" value="UniProtKB-KW"/>
</dbReference>
<proteinExistence type="inferred from homology"/>
<evidence type="ECO:0000256" key="4">
    <source>
        <dbReference type="ARBA" id="ARBA00022958"/>
    </source>
</evidence>
<dbReference type="PANTHER" id="PTHR42714">
    <property type="entry name" value="TRNA MODIFICATION GTPASE GTPBP3"/>
    <property type="match status" value="1"/>
</dbReference>
<dbReference type="GO" id="GO:0005829">
    <property type="term" value="C:cytosol"/>
    <property type="evidence" value="ECO:0007669"/>
    <property type="project" value="TreeGrafter"/>
</dbReference>
<dbReference type="InterPro" id="IPR027417">
    <property type="entry name" value="P-loop_NTPase"/>
</dbReference>
<feature type="binding site" evidence="6">
    <location>
        <position position="27"/>
    </location>
    <ligand>
        <name>(6S)-5-formyl-5,6,7,8-tetrahydrofolate</name>
        <dbReference type="ChEBI" id="CHEBI:57457"/>
    </ligand>
</feature>
<dbReference type="NCBIfam" id="TIGR00231">
    <property type="entry name" value="small_GTP"/>
    <property type="match status" value="1"/>
</dbReference>
<keyword evidence="5 6" id="KW-0342">GTP-binding</keyword>
<gene>
    <name evidence="6" type="primary">mnmE</name>
    <name evidence="6 9" type="synonym">trmE</name>
    <name evidence="9" type="ORF">NOR51B_895</name>
</gene>
<dbReference type="InterPro" id="IPR018948">
    <property type="entry name" value="GTP-bd_TrmE_N"/>
</dbReference>
<comment type="cofactor">
    <cofactor evidence="6">
        <name>K(+)</name>
        <dbReference type="ChEBI" id="CHEBI:29103"/>
    </cofactor>
    <text evidence="6">Binds 1 potassium ion per subunit.</text>
</comment>
<dbReference type="NCBIfam" id="TIGR00450">
    <property type="entry name" value="mnmE_trmE_thdF"/>
    <property type="match status" value="1"/>
</dbReference>
<dbReference type="AlphaFoldDB" id="B8KUE2"/>
<dbReference type="Gene3D" id="3.40.50.300">
    <property type="entry name" value="P-loop containing nucleotide triphosphate hydrolases"/>
    <property type="match status" value="1"/>
</dbReference>
<accession>B8KUE2</accession>
<dbReference type="GO" id="GO:0003924">
    <property type="term" value="F:GTPase activity"/>
    <property type="evidence" value="ECO:0007669"/>
    <property type="project" value="UniProtKB-UniRule"/>
</dbReference>
<feature type="binding site" evidence="6">
    <location>
        <position position="229"/>
    </location>
    <ligand>
        <name>K(+)</name>
        <dbReference type="ChEBI" id="CHEBI:29103"/>
    </ligand>
</feature>
<dbReference type="InterPro" id="IPR005225">
    <property type="entry name" value="Small_GTP-bd"/>
</dbReference>
<dbReference type="PANTHER" id="PTHR42714:SF2">
    <property type="entry name" value="TRNA MODIFICATION GTPASE GTPBP3, MITOCHONDRIAL"/>
    <property type="match status" value="1"/>
</dbReference>
<comment type="similarity">
    <text evidence="1 6 7">Belongs to the TRAFAC class TrmE-Era-EngA-EngB-Septin-like GTPase superfamily. TrmE GTPase family.</text>
</comment>
<feature type="binding site" evidence="6">
    <location>
        <position position="450"/>
    </location>
    <ligand>
        <name>(6S)-5-formyl-5,6,7,8-tetrahydrofolate</name>
        <dbReference type="ChEBI" id="CHEBI:57457"/>
    </ligand>
</feature>
<comment type="subcellular location">
    <subcellularLocation>
        <location evidence="6">Cytoplasm</location>
    </subcellularLocation>
</comment>
<keyword evidence="6" id="KW-0378">Hydrolase</keyword>
<dbReference type="InterPro" id="IPR025867">
    <property type="entry name" value="MnmE_helical"/>
</dbReference>
<evidence type="ECO:0000256" key="7">
    <source>
        <dbReference type="RuleBase" id="RU003313"/>
    </source>
</evidence>
<dbReference type="SUPFAM" id="SSF52540">
    <property type="entry name" value="P-loop containing nucleoside triphosphate hydrolases"/>
    <property type="match status" value="1"/>
</dbReference>
<dbReference type="GO" id="GO:0005525">
    <property type="term" value="F:GTP binding"/>
    <property type="evidence" value="ECO:0007669"/>
    <property type="project" value="UniProtKB-UniRule"/>
</dbReference>
<feature type="binding site" evidence="6">
    <location>
        <begin position="273"/>
        <end position="276"/>
    </location>
    <ligand>
        <name>GTP</name>
        <dbReference type="ChEBI" id="CHEBI:37565"/>
    </ligand>
</feature>
<dbReference type="Proteomes" id="UP000004699">
    <property type="component" value="Unassembled WGS sequence"/>
</dbReference>
<dbReference type="SUPFAM" id="SSF116878">
    <property type="entry name" value="TrmE connector domain"/>
    <property type="match status" value="1"/>
</dbReference>
<evidence type="ECO:0000256" key="6">
    <source>
        <dbReference type="HAMAP-Rule" id="MF_00379"/>
    </source>
</evidence>
<dbReference type="eggNOG" id="COG0486">
    <property type="taxonomic scope" value="Bacteria"/>
</dbReference>
<keyword evidence="4 6" id="KW-0630">Potassium</keyword>
<keyword evidence="6" id="KW-0963">Cytoplasm</keyword>
<dbReference type="InterPro" id="IPR006073">
    <property type="entry name" value="GTP-bd"/>
</dbReference>
<dbReference type="Pfam" id="PF10396">
    <property type="entry name" value="TrmE_N"/>
    <property type="match status" value="1"/>
</dbReference>